<protein>
    <submittedName>
        <fullName evidence="2">MSMEG_4193 family putative phosphomutase</fullName>
    </submittedName>
</protein>
<dbReference type="PANTHER" id="PTHR48100:SF2">
    <property type="entry name" value="CONSERVED PROTEIN"/>
    <property type="match status" value="1"/>
</dbReference>
<dbReference type="Gene3D" id="3.40.50.1240">
    <property type="entry name" value="Phosphoglycerate mutase-like"/>
    <property type="match status" value="1"/>
</dbReference>
<dbReference type="OrthoDB" id="4120859at2"/>
<dbReference type="NCBIfam" id="TIGR03848">
    <property type="entry name" value="MSMEG_4193"/>
    <property type="match status" value="1"/>
</dbReference>
<dbReference type="AlphaFoldDB" id="A0A5C4IZG9"/>
<dbReference type="EMBL" id="VCKW01000417">
    <property type="protein sequence ID" value="TMQ88867.1"/>
    <property type="molecule type" value="Genomic_DNA"/>
</dbReference>
<gene>
    <name evidence="2" type="ORF">ETD83_39510</name>
</gene>
<dbReference type="RefSeq" id="WP_138650362.1">
    <property type="nucleotide sequence ID" value="NZ_VCKW01000417.1"/>
</dbReference>
<keyword evidence="3" id="KW-1185">Reference proteome</keyword>
<dbReference type="GO" id="GO:0005737">
    <property type="term" value="C:cytoplasm"/>
    <property type="evidence" value="ECO:0007669"/>
    <property type="project" value="TreeGrafter"/>
</dbReference>
<dbReference type="CDD" id="cd07067">
    <property type="entry name" value="HP_PGM_like"/>
    <property type="match status" value="1"/>
</dbReference>
<dbReference type="SUPFAM" id="SSF53254">
    <property type="entry name" value="Phosphoglycerate mutase-like"/>
    <property type="match status" value="1"/>
</dbReference>
<dbReference type="GO" id="GO:0016791">
    <property type="term" value="F:phosphatase activity"/>
    <property type="evidence" value="ECO:0007669"/>
    <property type="project" value="TreeGrafter"/>
</dbReference>
<dbReference type="InterPro" id="IPR022492">
    <property type="entry name" value="Phosphomutase_MSMEG4193_put"/>
</dbReference>
<dbReference type="InterPro" id="IPR013078">
    <property type="entry name" value="His_Pase_superF_clade-1"/>
</dbReference>
<dbReference type="Proteomes" id="UP000309174">
    <property type="component" value="Unassembled WGS sequence"/>
</dbReference>
<evidence type="ECO:0000313" key="2">
    <source>
        <dbReference type="EMBL" id="TMQ88867.1"/>
    </source>
</evidence>
<proteinExistence type="predicted"/>
<feature type="region of interest" description="Disordered" evidence="1">
    <location>
        <begin position="221"/>
        <end position="245"/>
    </location>
</feature>
<evidence type="ECO:0000313" key="3">
    <source>
        <dbReference type="Proteomes" id="UP000309174"/>
    </source>
</evidence>
<dbReference type="PANTHER" id="PTHR48100">
    <property type="entry name" value="BROAD-SPECIFICITY PHOSPHATASE YOR283W-RELATED"/>
    <property type="match status" value="1"/>
</dbReference>
<evidence type="ECO:0000256" key="1">
    <source>
        <dbReference type="SAM" id="MobiDB-lite"/>
    </source>
</evidence>
<dbReference type="Pfam" id="PF00300">
    <property type="entry name" value="His_Phos_1"/>
    <property type="match status" value="1"/>
</dbReference>
<comment type="caution">
    <text evidence="2">The sequence shown here is derived from an EMBL/GenBank/DDBJ whole genome shotgun (WGS) entry which is preliminary data.</text>
</comment>
<dbReference type="InterPro" id="IPR029033">
    <property type="entry name" value="His_PPase_superfam"/>
</dbReference>
<accession>A0A5C4IZG9</accession>
<sequence>MTTLLLVRHGLTAMTGPFLAGWTPGVHLDERGRAQAAALAERMAPLPLAAIVSSPLERCAETAEAIAAARAARRPAGHGVPAEKVETDERFGEVRYGDWTGRPLKELAEEPLWRVVQAHPSAVRFPGEAGESLAAAQHRAVTAVRDWNERIAAEHGPDALYAVCSHGDIIKAVVADALGLHLDQFQRIQADPASLTVIRYTETRPFVVRVNDTGGDIAGLVPETSGENAGKEGLGPDDAVPGGGA</sequence>
<reference evidence="2 3" key="1">
    <citation type="submission" date="2019-05" db="EMBL/GenBank/DDBJ databases">
        <title>Draft genome sequence of Actinomadura sp. 14C53.</title>
        <authorList>
            <person name="Saricaoglu S."/>
            <person name="Isik K."/>
        </authorList>
    </citation>
    <scope>NUCLEOTIDE SEQUENCE [LARGE SCALE GENOMIC DNA]</scope>
    <source>
        <strain evidence="2 3">14C53</strain>
    </source>
</reference>
<dbReference type="SMART" id="SM00855">
    <property type="entry name" value="PGAM"/>
    <property type="match status" value="1"/>
</dbReference>
<dbReference type="InterPro" id="IPR050275">
    <property type="entry name" value="PGM_Phosphatase"/>
</dbReference>
<organism evidence="2 3">
    <name type="scientific">Actinomadura soli</name>
    <dbReference type="NCBI Taxonomy" id="2508997"/>
    <lineage>
        <taxon>Bacteria</taxon>
        <taxon>Bacillati</taxon>
        <taxon>Actinomycetota</taxon>
        <taxon>Actinomycetes</taxon>
        <taxon>Streptosporangiales</taxon>
        <taxon>Thermomonosporaceae</taxon>
        <taxon>Actinomadura</taxon>
    </lineage>
</organism>
<name>A0A5C4IZG9_9ACTN</name>